<dbReference type="AlphaFoldDB" id="A0A0G3WHZ9"/>
<evidence type="ECO:0000256" key="2">
    <source>
        <dbReference type="ARBA" id="ARBA00022679"/>
    </source>
</evidence>
<dbReference type="InterPro" id="IPR032828">
    <property type="entry name" value="PolyA_RNA-bd"/>
</dbReference>
<dbReference type="SUPFAM" id="SSF81301">
    <property type="entry name" value="Nucleotidyltransferase"/>
    <property type="match status" value="1"/>
</dbReference>
<dbReference type="STRING" id="1408281.Epro_0121"/>
<keyword evidence="2 9" id="KW-0808">Transferase</keyword>
<protein>
    <submittedName>
        <fullName evidence="13">CCA-adding tRNA nucleotidyltransferase</fullName>
    </submittedName>
</protein>
<evidence type="ECO:0000313" key="14">
    <source>
        <dbReference type="Proteomes" id="UP000035337"/>
    </source>
</evidence>
<keyword evidence="6" id="KW-0547">Nucleotide-binding</keyword>
<keyword evidence="5" id="KW-0479">Metal-binding</keyword>
<keyword evidence="7" id="KW-0460">Magnesium</keyword>
<dbReference type="GO" id="GO:0008033">
    <property type="term" value="P:tRNA processing"/>
    <property type="evidence" value="ECO:0007669"/>
    <property type="project" value="UniProtKB-KW"/>
</dbReference>
<dbReference type="GO" id="GO:0000166">
    <property type="term" value="F:nucleotide binding"/>
    <property type="evidence" value="ECO:0007669"/>
    <property type="project" value="UniProtKB-KW"/>
</dbReference>
<keyword evidence="8 9" id="KW-0694">RNA-binding</keyword>
<dbReference type="OrthoDB" id="9805698at2"/>
<evidence type="ECO:0000256" key="7">
    <source>
        <dbReference type="ARBA" id="ARBA00022842"/>
    </source>
</evidence>
<evidence type="ECO:0000256" key="5">
    <source>
        <dbReference type="ARBA" id="ARBA00022723"/>
    </source>
</evidence>
<evidence type="ECO:0000256" key="1">
    <source>
        <dbReference type="ARBA" id="ARBA00001946"/>
    </source>
</evidence>
<name>A0A0G3WHZ9_9BACT</name>
<evidence type="ECO:0000256" key="6">
    <source>
        <dbReference type="ARBA" id="ARBA00022741"/>
    </source>
</evidence>
<dbReference type="EMBL" id="CP009498">
    <property type="protein sequence ID" value="AKL97500.1"/>
    <property type="molecule type" value="Genomic_DNA"/>
</dbReference>
<dbReference type="SUPFAM" id="SSF81891">
    <property type="entry name" value="Poly A polymerase C-terminal region-like"/>
    <property type="match status" value="1"/>
</dbReference>
<sequence>MEKLIKTINGLSGGCEVYGVGGFARDLLLKRKHEDIDLAVNKNAQKFSKKLAVSLKAKFVILDDKNKIYRIMLSKDYPVKNIDVSLFDGKTINEDLKNRDFTINAAAFKLKDFASYKKNLLTVNNKVLKDLKTKTIRAVSDNIFKSDPLRMLRAFRFSAELKFALSKDTLSLIKKYSSSVLNSAPERIKNEFFRILSAGNSREILEVMDKCLLLPALFDAISHMKKASKKHYYHPGGLFEHSFETMSAAENILNNLRKYFPENAAELKEHFFKTGEYSENITRANLLKFAALFHDSAKPETAKKEGAKMRFFGHEDLGAKKISDVMKSLKMGKKEISAASFLVSKHMRPSTLTKNNIVTKKASLKFFRDIEDNTPDLLILSMADWHSYKKLKIHSKKELKFQEDSVRKLLKEFYELKNKKPLSKIIDGHIVMKKFALKPGPWIGDLVNLVLEKQYEGKLADTAAALKFLDSKLTQIKKKYKL</sequence>
<dbReference type="InterPro" id="IPR006674">
    <property type="entry name" value="HD_domain"/>
</dbReference>
<dbReference type="PANTHER" id="PTHR47545">
    <property type="entry name" value="MULTIFUNCTIONAL CCA PROTEIN"/>
    <property type="match status" value="1"/>
</dbReference>
<dbReference type="KEGG" id="epo:Epro_0121"/>
<dbReference type="InterPro" id="IPR002646">
    <property type="entry name" value="PolA_pol_head_dom"/>
</dbReference>
<dbReference type="Gene3D" id="1.10.3090.10">
    <property type="entry name" value="cca-adding enzyme, domain 2"/>
    <property type="match status" value="1"/>
</dbReference>
<dbReference type="InterPro" id="IPR050124">
    <property type="entry name" value="tRNA_CCA-adding_enzyme"/>
</dbReference>
<keyword evidence="3" id="KW-0819">tRNA processing</keyword>
<dbReference type="GO" id="GO:0046872">
    <property type="term" value="F:metal ion binding"/>
    <property type="evidence" value="ECO:0007669"/>
    <property type="project" value="UniProtKB-KW"/>
</dbReference>
<feature type="domain" description="Poly A polymerase head" evidence="10">
    <location>
        <begin position="18"/>
        <end position="137"/>
    </location>
</feature>
<comment type="similarity">
    <text evidence="9">Belongs to the tRNA nucleotidyltransferase/poly(A) polymerase family.</text>
</comment>
<keyword evidence="4" id="KW-0548">Nucleotidyltransferase</keyword>
<evidence type="ECO:0000259" key="10">
    <source>
        <dbReference type="Pfam" id="PF01743"/>
    </source>
</evidence>
<keyword evidence="14" id="KW-1185">Reference proteome</keyword>
<feature type="domain" description="HD" evidence="11">
    <location>
        <begin position="239"/>
        <end position="386"/>
    </location>
</feature>
<dbReference type="Proteomes" id="UP000035337">
    <property type="component" value="Chromosome"/>
</dbReference>
<evidence type="ECO:0000256" key="4">
    <source>
        <dbReference type="ARBA" id="ARBA00022695"/>
    </source>
</evidence>
<dbReference type="Pfam" id="PF01966">
    <property type="entry name" value="HD"/>
    <property type="match status" value="1"/>
</dbReference>
<evidence type="ECO:0000256" key="3">
    <source>
        <dbReference type="ARBA" id="ARBA00022694"/>
    </source>
</evidence>
<evidence type="ECO:0000313" key="13">
    <source>
        <dbReference type="EMBL" id="AKL97500.1"/>
    </source>
</evidence>
<gene>
    <name evidence="13" type="primary">cca</name>
    <name evidence="13" type="ORF">Epro_0121</name>
</gene>
<proteinExistence type="inferred from homology"/>
<reference evidence="13 14" key="1">
    <citation type="submission" date="2014-09" db="EMBL/GenBank/DDBJ databases">
        <title>Complete genome sequence of Endomicrobium proavitum.</title>
        <authorList>
            <person name="Zheng H."/>
        </authorList>
    </citation>
    <scope>NUCLEOTIDE SEQUENCE [LARGE SCALE GENOMIC DNA]</scope>
    <source>
        <strain evidence="13 14">Rsa215</strain>
    </source>
</reference>
<dbReference type="Gene3D" id="3.30.460.10">
    <property type="entry name" value="Beta Polymerase, domain 2"/>
    <property type="match status" value="1"/>
</dbReference>
<dbReference type="InterPro" id="IPR043519">
    <property type="entry name" value="NT_sf"/>
</dbReference>
<dbReference type="Pfam" id="PF01743">
    <property type="entry name" value="PolyA_pol"/>
    <property type="match status" value="1"/>
</dbReference>
<evidence type="ECO:0000259" key="12">
    <source>
        <dbReference type="Pfam" id="PF12627"/>
    </source>
</evidence>
<evidence type="ECO:0000259" key="11">
    <source>
        <dbReference type="Pfam" id="PF01966"/>
    </source>
</evidence>
<organism evidence="13 14">
    <name type="scientific">Endomicrobium proavitum</name>
    <dbReference type="NCBI Taxonomy" id="1408281"/>
    <lineage>
        <taxon>Bacteria</taxon>
        <taxon>Pseudomonadati</taxon>
        <taxon>Elusimicrobiota</taxon>
        <taxon>Endomicrobiia</taxon>
        <taxon>Endomicrobiales</taxon>
        <taxon>Endomicrobiaceae</taxon>
        <taxon>Endomicrobium</taxon>
    </lineage>
</organism>
<evidence type="ECO:0000256" key="8">
    <source>
        <dbReference type="ARBA" id="ARBA00022884"/>
    </source>
</evidence>
<dbReference type="Pfam" id="PF12627">
    <property type="entry name" value="PolyA_pol_RNAbd"/>
    <property type="match status" value="1"/>
</dbReference>
<comment type="cofactor">
    <cofactor evidence="1">
        <name>Mg(2+)</name>
        <dbReference type="ChEBI" id="CHEBI:18420"/>
    </cofactor>
</comment>
<dbReference type="RefSeq" id="WP_052569638.1">
    <property type="nucleotide sequence ID" value="NZ_CP009498.1"/>
</dbReference>
<dbReference type="GO" id="GO:0016779">
    <property type="term" value="F:nucleotidyltransferase activity"/>
    <property type="evidence" value="ECO:0007669"/>
    <property type="project" value="UniProtKB-KW"/>
</dbReference>
<dbReference type="GO" id="GO:0003723">
    <property type="term" value="F:RNA binding"/>
    <property type="evidence" value="ECO:0007669"/>
    <property type="project" value="UniProtKB-KW"/>
</dbReference>
<evidence type="ECO:0000256" key="9">
    <source>
        <dbReference type="RuleBase" id="RU003953"/>
    </source>
</evidence>
<feature type="domain" description="tRNA nucleotidyltransferase/poly(A) polymerase RNA and SrmB- binding" evidence="12">
    <location>
        <begin position="163"/>
        <end position="221"/>
    </location>
</feature>
<accession>A0A0G3WHZ9</accession>